<evidence type="ECO:0000256" key="3">
    <source>
        <dbReference type="ARBA" id="ARBA00022927"/>
    </source>
</evidence>
<feature type="domain" description="Exocyst complex component Sec8 middle helical bundle" evidence="7">
    <location>
        <begin position="374"/>
        <end position="626"/>
    </location>
</feature>
<evidence type="ECO:0000256" key="5">
    <source>
        <dbReference type="SAM" id="MobiDB-lite"/>
    </source>
</evidence>
<dbReference type="GO" id="GO:0006904">
    <property type="term" value="P:vesicle docking involved in exocytosis"/>
    <property type="evidence" value="ECO:0007669"/>
    <property type="project" value="InterPro"/>
</dbReference>
<comment type="function">
    <text evidence="4">Component of the exocyst complex involved in the docking of exocytic vesicles with fusion sites on the plasma membrane.</text>
</comment>
<dbReference type="OrthoDB" id="272977at2759"/>
<keyword evidence="3 4" id="KW-0653">Protein transport</keyword>
<evidence type="ECO:0000313" key="9">
    <source>
        <dbReference type="Proteomes" id="UP000250140"/>
    </source>
</evidence>
<comment type="similarity">
    <text evidence="4">Belongs to the SEC8 family.</text>
</comment>
<dbReference type="GO" id="GO:0006893">
    <property type="term" value="P:Golgi to plasma membrane transport"/>
    <property type="evidence" value="ECO:0007669"/>
    <property type="project" value="TreeGrafter"/>
</dbReference>
<name>A0A8E2JPG9_9PEZI</name>
<feature type="region of interest" description="Disordered" evidence="5">
    <location>
        <begin position="1"/>
        <end position="115"/>
    </location>
</feature>
<organism evidence="8 9">
    <name type="scientific">Glonium stellatum</name>
    <dbReference type="NCBI Taxonomy" id="574774"/>
    <lineage>
        <taxon>Eukaryota</taxon>
        <taxon>Fungi</taxon>
        <taxon>Dikarya</taxon>
        <taxon>Ascomycota</taxon>
        <taxon>Pezizomycotina</taxon>
        <taxon>Dothideomycetes</taxon>
        <taxon>Pleosporomycetidae</taxon>
        <taxon>Gloniales</taxon>
        <taxon>Gloniaceae</taxon>
        <taxon>Glonium</taxon>
    </lineage>
</organism>
<dbReference type="GO" id="GO:0015031">
    <property type="term" value="P:protein transport"/>
    <property type="evidence" value="ECO:0007669"/>
    <property type="project" value="UniProtKB-KW"/>
</dbReference>
<dbReference type="AlphaFoldDB" id="A0A8E2JPG9"/>
<dbReference type="InterPro" id="IPR048630">
    <property type="entry name" value="Sec8_M"/>
</dbReference>
<dbReference type="InterPro" id="IPR039682">
    <property type="entry name" value="Sec8/EXOC4"/>
</dbReference>
<evidence type="ECO:0000259" key="7">
    <source>
        <dbReference type="Pfam" id="PF20652"/>
    </source>
</evidence>
<reference evidence="8 9" key="1">
    <citation type="journal article" date="2016" name="Nat. Commun.">
        <title>Ectomycorrhizal ecology is imprinted in the genome of the dominant symbiotic fungus Cenococcum geophilum.</title>
        <authorList>
            <consortium name="DOE Joint Genome Institute"/>
            <person name="Peter M."/>
            <person name="Kohler A."/>
            <person name="Ohm R.A."/>
            <person name="Kuo A."/>
            <person name="Krutzmann J."/>
            <person name="Morin E."/>
            <person name="Arend M."/>
            <person name="Barry K.W."/>
            <person name="Binder M."/>
            <person name="Choi C."/>
            <person name="Clum A."/>
            <person name="Copeland A."/>
            <person name="Grisel N."/>
            <person name="Haridas S."/>
            <person name="Kipfer T."/>
            <person name="LaButti K."/>
            <person name="Lindquist E."/>
            <person name="Lipzen A."/>
            <person name="Maire R."/>
            <person name="Meier B."/>
            <person name="Mihaltcheva S."/>
            <person name="Molinier V."/>
            <person name="Murat C."/>
            <person name="Poggeler S."/>
            <person name="Quandt C.A."/>
            <person name="Sperisen C."/>
            <person name="Tritt A."/>
            <person name="Tisserant E."/>
            <person name="Crous P.W."/>
            <person name="Henrissat B."/>
            <person name="Nehls U."/>
            <person name="Egli S."/>
            <person name="Spatafora J.W."/>
            <person name="Grigoriev I.V."/>
            <person name="Martin F.M."/>
        </authorList>
    </citation>
    <scope>NUCLEOTIDE SEQUENCE [LARGE SCALE GENOMIC DNA]</scope>
    <source>
        <strain evidence="8 9">CBS 207.34</strain>
    </source>
</reference>
<dbReference type="GO" id="GO:0090522">
    <property type="term" value="P:vesicle tethering involved in exocytosis"/>
    <property type="evidence" value="ECO:0007669"/>
    <property type="project" value="UniProtKB-UniRule"/>
</dbReference>
<dbReference type="PANTHER" id="PTHR14146">
    <property type="entry name" value="EXOCYST COMPLEX COMPONENT 4"/>
    <property type="match status" value="1"/>
</dbReference>
<evidence type="ECO:0000256" key="2">
    <source>
        <dbReference type="ARBA" id="ARBA00022483"/>
    </source>
</evidence>
<dbReference type="Pfam" id="PF20652">
    <property type="entry name" value="Sec8_C"/>
    <property type="match status" value="1"/>
</dbReference>
<evidence type="ECO:0000256" key="4">
    <source>
        <dbReference type="RuleBase" id="RU367079"/>
    </source>
</evidence>
<keyword evidence="9" id="KW-1185">Reference proteome</keyword>
<keyword evidence="2 4" id="KW-0268">Exocytosis</keyword>
<dbReference type="Pfam" id="PF04048">
    <property type="entry name" value="Sec8_N"/>
    <property type="match status" value="1"/>
</dbReference>
<keyword evidence="1 4" id="KW-0813">Transport</keyword>
<evidence type="ECO:0000256" key="1">
    <source>
        <dbReference type="ARBA" id="ARBA00022448"/>
    </source>
</evidence>
<dbReference type="GO" id="GO:0000145">
    <property type="term" value="C:exocyst"/>
    <property type="evidence" value="ECO:0007669"/>
    <property type="project" value="UniProtKB-UniRule"/>
</dbReference>
<proteinExistence type="inferred from homology"/>
<dbReference type="PANTHER" id="PTHR14146:SF0">
    <property type="entry name" value="EXOCYST COMPLEX COMPONENT 4"/>
    <property type="match status" value="1"/>
</dbReference>
<feature type="compositionally biased region" description="Basic and acidic residues" evidence="5">
    <location>
        <begin position="38"/>
        <end position="55"/>
    </location>
</feature>
<dbReference type="GO" id="GO:0006612">
    <property type="term" value="P:protein targeting to membrane"/>
    <property type="evidence" value="ECO:0007669"/>
    <property type="project" value="UniProtKB-UniRule"/>
</dbReference>
<dbReference type="InterPro" id="IPR007191">
    <property type="entry name" value="Sec8_exocyst_N"/>
</dbReference>
<feature type="domain" description="Exocyst complex component Sec8 N-terminal" evidence="6">
    <location>
        <begin position="118"/>
        <end position="258"/>
    </location>
</feature>
<evidence type="ECO:0000313" key="8">
    <source>
        <dbReference type="EMBL" id="OCL04698.1"/>
    </source>
</evidence>
<protein>
    <recommendedName>
        <fullName evidence="4">Exocyst complex component Sec8</fullName>
    </recommendedName>
</protein>
<dbReference type="Proteomes" id="UP000250140">
    <property type="component" value="Unassembled WGS sequence"/>
</dbReference>
<accession>A0A8E2JPG9</accession>
<gene>
    <name evidence="8" type="ORF">AOQ84DRAFT_345864</name>
</gene>
<dbReference type="EMBL" id="KV750460">
    <property type="protein sequence ID" value="OCL04698.1"/>
    <property type="molecule type" value="Genomic_DNA"/>
</dbReference>
<evidence type="ECO:0000259" key="6">
    <source>
        <dbReference type="Pfam" id="PF04048"/>
    </source>
</evidence>
<sequence length="1099" mass="124026">MSRAPPTMRPRANGSGGFSNGYYNDGPARQFDQTDSDGGPRSRGEGDRQNRERRPGGYGAFTSSEREDQPAQGPHVTRPTSLERTQAHRRSGDRSWGGDQSRSRSRPGAGRYADGSQQIEEVLQYIQRDWDFMTDDKCIPVQVSLKLLDSSSLGLANRYNQFRDTHQQLQNALKAIVNEHHQGFNSSIGTFHKIQTSLQSSQHRVRTLKESLVQAKTCLSTSKPELKDFATSSQNYDDMIQVLATIEQLQLVPEKLEARISEKRFLTAVDILQGALRMIRRSEMESIGALSDLRVYLSNQEHSLTDILIEELHSHLYLKSPYCEDRWKLYAHNQPKGDLSEGSNTLVESRGRTLYQFLDKLDTSVVMTDDSSRNPEADTFHYIQLIVEALNRMNRLYIAIDTIEQRLPVELFKVVEKSNNEVAQRHPGTLRAYASKTRGKTAMAIDADDARMSLLNDLLWTLYARFEAIAESHRVVYDVVAGVARREDLPDAPVLIRGFKELWKLYQSEIRSLLHDYLATDGDLTYRMSQGKPSSGSVFQKNQRDRKKKMFKLSDMDLKSTELAAERDDLEFILKSSVPGLVSDSKRASGISANTNSAMHDGSATGHKLLVEPSVFNMGILLPPSLDFLNRLKEVVPSGSDIVMSTLTSFLDDFLVNVFHPQLDETLVDLCAQTFIELDAFQQDPQWALYSKKPIFKGTIKFFDLITAFCKMLDNLPHDQAFSQLIITQMVTYYDKCCGWYKALVTRGQPTRQTGRRLKASAAFAEGGDLHDVVTSLLQADDQMSQQLVEQEISQLISKTSSTNDDANDSQLEESDLILDRKTIASLCLLHNSMQWLTSKVGHLRHISDRATDSSRQESGKLKHNRRWTMVVSSEPRSDGVPVYLPLNQETAVAFDGVVRSYQQLAVTALRCLHLEVRCRILYQLQISIKTAYQLEQLLNDPDPDIISLNADLVAFDEEVSNHLPSQQHLFIANGLGRLIDQAILTNSSRIQVMNENGCGRMQLNILVLQQNLRNIEPKALLARSAAFFDFFSAGPDAIIARAKETGGKGMEFSYDELKVLVELCYSDAMSSPRREVVMQAKRSMDDHLLQLSEHLWQS</sequence>